<feature type="compositionally biased region" description="Basic and acidic residues" evidence="10">
    <location>
        <begin position="76"/>
        <end position="89"/>
    </location>
</feature>
<evidence type="ECO:0000256" key="8">
    <source>
        <dbReference type="ARBA" id="ARBA00023163"/>
    </source>
</evidence>
<sequence>MSAPINEGASTSAGLSEYELLRQENMNKLKHEVGDIFSNALQCAQNLKKKLRLRSGRRAAHIPGLRVKLFSKLEKSSKAKEAQRKDIRRSSRSKRKQIYYDSKDENNNGKNKKCRQKLKQQKKCPSPKSKVSKRTFSRKVSRLDASLVTKEMIDNINYRSVGKKYSTDKGTTCHQCRQKTLDQKSYCRHQSCKGMRGMFCGFCLGKRYGEDVAEALLNPVWACPPCRGQCNCSICRRHQGKDPTGQMAQEAKAKGYNSVCDMLRTIEGDPCEPQNHNPVENHIELQNSNVVSFTGTQLKNDVAVFDEHKSENKVKNLKSISKDEEQCNSKNYIEEQRETSEMVIDKLYEKLMAST</sequence>
<name>A0A8R1W6W5_ACYPI</name>
<dbReference type="GO" id="GO:0005737">
    <property type="term" value="C:cytoplasm"/>
    <property type="evidence" value="ECO:0007669"/>
    <property type="project" value="UniProtKB-SubCell"/>
</dbReference>
<feature type="domain" description="Zinc-finger" evidence="11">
    <location>
        <begin position="165"/>
        <end position="263"/>
    </location>
</feature>
<dbReference type="InterPro" id="IPR018866">
    <property type="entry name" value="Znf-4CXXC_R1"/>
</dbReference>
<keyword evidence="7" id="KW-0805">Transcription regulation</keyword>
<feature type="compositionally biased region" description="Basic residues" evidence="10">
    <location>
        <begin position="110"/>
        <end position="122"/>
    </location>
</feature>
<dbReference type="InterPro" id="IPR040221">
    <property type="entry name" value="CDCA7/CDA7L"/>
</dbReference>
<feature type="region of interest" description="Disordered" evidence="10">
    <location>
        <begin position="76"/>
        <end position="137"/>
    </location>
</feature>
<dbReference type="EnsemblMetazoa" id="XM_003245698.4">
    <property type="protein sequence ID" value="XP_003245746.1"/>
    <property type="gene ID" value="LOC100574594"/>
</dbReference>
<dbReference type="PANTHER" id="PTHR31169:SF8">
    <property type="entry name" value="ZINC-FINGER DOMAIN OF MONOAMINE-OXIDASE A REPRESSOR R1 PROTEIN"/>
    <property type="match status" value="1"/>
</dbReference>
<dbReference type="Pfam" id="PF10497">
    <property type="entry name" value="zf-4CXXC_R1"/>
    <property type="match status" value="1"/>
</dbReference>
<evidence type="ECO:0000256" key="3">
    <source>
        <dbReference type="ARBA" id="ARBA00022490"/>
    </source>
</evidence>
<keyword evidence="9" id="KW-0539">Nucleus</keyword>
<keyword evidence="6" id="KW-0832">Ubl conjugation</keyword>
<keyword evidence="8" id="KW-0804">Transcription</keyword>
<evidence type="ECO:0000313" key="12">
    <source>
        <dbReference type="EnsemblMetazoa" id="XP_003245746.1"/>
    </source>
</evidence>
<keyword evidence="4" id="KW-1017">Isopeptide bond</keyword>
<accession>A0A8R1W6W5</accession>
<keyword evidence="5" id="KW-0597">Phosphoprotein</keyword>
<evidence type="ECO:0000256" key="7">
    <source>
        <dbReference type="ARBA" id="ARBA00023015"/>
    </source>
</evidence>
<evidence type="ECO:0000256" key="4">
    <source>
        <dbReference type="ARBA" id="ARBA00022499"/>
    </source>
</evidence>
<keyword evidence="3" id="KW-0963">Cytoplasm</keyword>
<evidence type="ECO:0000256" key="10">
    <source>
        <dbReference type="SAM" id="MobiDB-lite"/>
    </source>
</evidence>
<keyword evidence="13" id="KW-1185">Reference proteome</keyword>
<comment type="subcellular location">
    <subcellularLocation>
        <location evidence="2">Cytoplasm</location>
    </subcellularLocation>
    <subcellularLocation>
        <location evidence="1">Nucleus</location>
    </subcellularLocation>
</comment>
<dbReference type="OrthoDB" id="298344at2759"/>
<reference evidence="13" key="1">
    <citation type="submission" date="2010-06" db="EMBL/GenBank/DDBJ databases">
        <authorList>
            <person name="Jiang H."/>
            <person name="Abraham K."/>
            <person name="Ali S."/>
            <person name="Alsbrooks S.L."/>
            <person name="Anim B.N."/>
            <person name="Anosike U.S."/>
            <person name="Attaway T."/>
            <person name="Bandaranaike D.P."/>
            <person name="Battles P.K."/>
            <person name="Bell S.N."/>
            <person name="Bell A.V."/>
            <person name="Beltran B."/>
            <person name="Bickham C."/>
            <person name="Bustamante Y."/>
            <person name="Caleb T."/>
            <person name="Canada A."/>
            <person name="Cardenas V."/>
            <person name="Carter K."/>
            <person name="Chacko J."/>
            <person name="Chandrabose M.N."/>
            <person name="Chavez D."/>
            <person name="Chavez A."/>
            <person name="Chen L."/>
            <person name="Chu H.-S."/>
            <person name="Claassen K.J."/>
            <person name="Cockrell R."/>
            <person name="Collins M."/>
            <person name="Cooper J.A."/>
            <person name="Cree A."/>
            <person name="Curry S.M."/>
            <person name="Da Y."/>
            <person name="Dao M.D."/>
            <person name="Das B."/>
            <person name="Davila M.-L."/>
            <person name="Davy-Carroll L."/>
            <person name="Denson S."/>
            <person name="Dinh H."/>
            <person name="Ebong V.E."/>
            <person name="Edwards J.R."/>
            <person name="Egan A."/>
            <person name="El-Daye J."/>
            <person name="Escobedo L."/>
            <person name="Fernandez S."/>
            <person name="Fernando P.R."/>
            <person name="Flagg N."/>
            <person name="Forbes L.D."/>
            <person name="Fowler R.G."/>
            <person name="Fu Q."/>
            <person name="Gabisi R.A."/>
            <person name="Ganer J."/>
            <person name="Garbino Pronczuk A."/>
            <person name="Garcia R.M."/>
            <person name="Garner T."/>
            <person name="Garrett T.E."/>
            <person name="Gonzalez D.A."/>
            <person name="Hamid H."/>
            <person name="Hawkins E.S."/>
            <person name="Hirani K."/>
            <person name="Hogues M.E."/>
            <person name="Hollins B."/>
            <person name="Hsiao C.-H."/>
            <person name="Jabil R."/>
            <person name="James M.L."/>
            <person name="Jhangiani S.N."/>
            <person name="Johnson B."/>
            <person name="Johnson Q."/>
            <person name="Joshi V."/>
            <person name="Kalu J.B."/>
            <person name="Kam C."/>
            <person name="Kashfia A."/>
            <person name="Keebler J."/>
            <person name="Kisamo H."/>
            <person name="Kovar C.L."/>
            <person name="Lago L.A."/>
            <person name="Lai C.-Y."/>
            <person name="Laidlaw J."/>
            <person name="Lara F."/>
            <person name="Le T.-K."/>
            <person name="Lee S.L."/>
            <person name="Legall F.H."/>
            <person name="Lemon S.J."/>
            <person name="Lewis L.R."/>
            <person name="Li B."/>
            <person name="Liu Y."/>
            <person name="Liu Y.-S."/>
            <person name="Lopez J."/>
            <person name="Lozado R.J."/>
            <person name="Lu J."/>
            <person name="Madu R.C."/>
            <person name="Maheshwari M."/>
            <person name="Maheshwari R."/>
            <person name="Malloy K."/>
            <person name="Martinez E."/>
            <person name="Mathew T."/>
            <person name="Mercado I.C."/>
            <person name="Mercado C."/>
            <person name="Meyer B."/>
            <person name="Montgomery K."/>
            <person name="Morgan M.B."/>
            <person name="Munidasa M."/>
            <person name="Nazareth L.V."/>
            <person name="Nelson J."/>
            <person name="Ng B.M."/>
            <person name="Nguyen N.B."/>
            <person name="Nguyen P.Q."/>
            <person name="Nguyen T."/>
            <person name="Obregon M."/>
            <person name="Okwuonu G.O."/>
            <person name="Onwere C.G."/>
            <person name="Orozco G."/>
            <person name="Parra A."/>
            <person name="Patel S."/>
            <person name="Patil S."/>
            <person name="Perez A."/>
            <person name="Perez Y."/>
            <person name="Pham C."/>
            <person name="Primus E.L."/>
            <person name="Pu L.-L."/>
            <person name="Puazo M."/>
            <person name="Qin X."/>
            <person name="Quiroz J.B."/>
            <person name="Reese J."/>
            <person name="Richards S."/>
            <person name="Rives C.M."/>
            <person name="Robberts R."/>
            <person name="Ruiz S.J."/>
            <person name="Ruiz M.J."/>
            <person name="Santibanez J."/>
            <person name="Schneider B.W."/>
            <person name="Sisson I."/>
            <person name="Smith M."/>
            <person name="Sodergren E."/>
            <person name="Song X.-Z."/>
            <person name="Song B.B."/>
            <person name="Summersgill H."/>
            <person name="Thelus R."/>
            <person name="Thornton R.D."/>
            <person name="Trejos Z.Y."/>
            <person name="Usmani K."/>
            <person name="Vattathil S."/>
            <person name="Villasana D."/>
            <person name="Walker D.L."/>
            <person name="Wang S."/>
            <person name="Wang K."/>
            <person name="White C.S."/>
            <person name="Williams A.C."/>
            <person name="Williamson J."/>
            <person name="Wilson K."/>
            <person name="Woghiren I.O."/>
            <person name="Woodworth J.R."/>
            <person name="Worley K.C."/>
            <person name="Wright R.A."/>
            <person name="Wu W."/>
            <person name="Young L."/>
            <person name="Zhang L."/>
            <person name="Zhang J."/>
            <person name="Zhu Y."/>
            <person name="Muzny D.M."/>
            <person name="Weinstock G."/>
            <person name="Gibbs R.A."/>
        </authorList>
    </citation>
    <scope>NUCLEOTIDE SEQUENCE [LARGE SCALE GENOMIC DNA]</scope>
    <source>
        <strain evidence="13">LSR1</strain>
    </source>
</reference>
<evidence type="ECO:0000256" key="9">
    <source>
        <dbReference type="ARBA" id="ARBA00023242"/>
    </source>
</evidence>
<organism evidence="12 13">
    <name type="scientific">Acyrthosiphon pisum</name>
    <name type="common">Pea aphid</name>
    <dbReference type="NCBI Taxonomy" id="7029"/>
    <lineage>
        <taxon>Eukaryota</taxon>
        <taxon>Metazoa</taxon>
        <taxon>Ecdysozoa</taxon>
        <taxon>Arthropoda</taxon>
        <taxon>Hexapoda</taxon>
        <taxon>Insecta</taxon>
        <taxon>Pterygota</taxon>
        <taxon>Neoptera</taxon>
        <taxon>Paraneoptera</taxon>
        <taxon>Hemiptera</taxon>
        <taxon>Sternorrhyncha</taxon>
        <taxon>Aphidomorpha</taxon>
        <taxon>Aphidoidea</taxon>
        <taxon>Aphididae</taxon>
        <taxon>Macrosiphini</taxon>
        <taxon>Acyrthosiphon</taxon>
    </lineage>
</organism>
<dbReference type="GO" id="GO:0005634">
    <property type="term" value="C:nucleus"/>
    <property type="evidence" value="ECO:0007669"/>
    <property type="project" value="UniProtKB-SubCell"/>
</dbReference>
<evidence type="ECO:0000256" key="1">
    <source>
        <dbReference type="ARBA" id="ARBA00004123"/>
    </source>
</evidence>
<dbReference type="AlphaFoldDB" id="A0A8R1W6W5"/>
<protein>
    <recommendedName>
        <fullName evidence="11">Zinc-finger domain-containing protein</fullName>
    </recommendedName>
</protein>
<evidence type="ECO:0000256" key="5">
    <source>
        <dbReference type="ARBA" id="ARBA00022553"/>
    </source>
</evidence>
<dbReference type="Proteomes" id="UP000007819">
    <property type="component" value="Chromosome X"/>
</dbReference>
<reference evidence="12" key="2">
    <citation type="submission" date="2022-06" db="UniProtKB">
        <authorList>
            <consortium name="EnsemblMetazoa"/>
        </authorList>
    </citation>
    <scope>IDENTIFICATION</scope>
</reference>
<evidence type="ECO:0000259" key="11">
    <source>
        <dbReference type="Pfam" id="PF10497"/>
    </source>
</evidence>
<dbReference type="GO" id="GO:0006355">
    <property type="term" value="P:regulation of DNA-templated transcription"/>
    <property type="evidence" value="ECO:0007669"/>
    <property type="project" value="InterPro"/>
</dbReference>
<evidence type="ECO:0000256" key="2">
    <source>
        <dbReference type="ARBA" id="ARBA00004496"/>
    </source>
</evidence>
<dbReference type="KEGG" id="api:100574594"/>
<dbReference type="GeneID" id="100574594"/>
<proteinExistence type="predicted"/>
<evidence type="ECO:0000256" key="6">
    <source>
        <dbReference type="ARBA" id="ARBA00022843"/>
    </source>
</evidence>
<dbReference type="RefSeq" id="XP_003245746.1">
    <property type="nucleotide sequence ID" value="XM_003245698.3"/>
</dbReference>
<evidence type="ECO:0000313" key="13">
    <source>
        <dbReference type="Proteomes" id="UP000007819"/>
    </source>
</evidence>
<dbReference type="PANTHER" id="PTHR31169">
    <property type="entry name" value="OS05G0300700 PROTEIN"/>
    <property type="match status" value="1"/>
</dbReference>